<dbReference type="PANTHER" id="PTHR37543:SF1">
    <property type="entry name" value="CCCH ZINC FINGER DNA BINDING PROTEIN (AFU_ORTHOLOGUE AFUA_5G12760)"/>
    <property type="match status" value="1"/>
</dbReference>
<feature type="compositionally biased region" description="Polar residues" evidence="2">
    <location>
        <begin position="387"/>
        <end position="406"/>
    </location>
</feature>
<evidence type="ECO:0000256" key="2">
    <source>
        <dbReference type="SAM" id="MobiDB-lite"/>
    </source>
</evidence>
<dbReference type="RefSeq" id="XP_013254278.1">
    <property type="nucleotide sequence ID" value="XM_013398824.1"/>
</dbReference>
<feature type="non-terminal residue" evidence="4">
    <location>
        <position position="1"/>
    </location>
</feature>
<protein>
    <recommendedName>
        <fullName evidence="3">C3H1-type domain-containing protein</fullName>
    </recommendedName>
</protein>
<dbReference type="PANTHER" id="PTHR37543">
    <property type="entry name" value="CCCH ZINC FINGER DNA BINDING PROTEIN (AFU_ORTHOLOGUE AFUA_5G12760)"/>
    <property type="match status" value="1"/>
</dbReference>
<dbReference type="VEuPathDB" id="FungiDB:A1O9_12323"/>
<evidence type="ECO:0000313" key="5">
    <source>
        <dbReference type="Proteomes" id="UP000027920"/>
    </source>
</evidence>
<evidence type="ECO:0000256" key="1">
    <source>
        <dbReference type="PROSITE-ProRule" id="PRU00723"/>
    </source>
</evidence>
<feature type="non-terminal residue" evidence="4">
    <location>
        <position position="601"/>
    </location>
</feature>
<dbReference type="Pfam" id="PF25540">
    <property type="entry name" value="DUF7923"/>
    <property type="match status" value="1"/>
</dbReference>
<feature type="region of interest" description="Disordered" evidence="2">
    <location>
        <begin position="346"/>
        <end position="452"/>
    </location>
</feature>
<feature type="compositionally biased region" description="Polar residues" evidence="2">
    <location>
        <begin position="432"/>
        <end position="446"/>
    </location>
</feature>
<gene>
    <name evidence="4" type="ORF">A1O9_12323</name>
</gene>
<dbReference type="Proteomes" id="UP000027920">
    <property type="component" value="Unassembled WGS sequence"/>
</dbReference>
<sequence>PECSAELKALVRQHESRKNTWEAERASSDKFTKQAIAEKDLELKNLKLDKDFEADGRRRWQDRATLVESKIVRAQHLLILVDGNNHFFKDTFLRAGAAGVKDAVPPFLDQVRQFARDQHKHDLLENTIPIVHVFSDIDRLSQDLQSAGALPDPSSLLDFCQELCKAQPYFTISDCSMDPQAAAMKVEKFYELYVENCHCRHIFLALGPDSAYYKTLQMYNDDPYTKGKTSLVRPDQGFAGVDLSYHTVEFSTLCSIPPSTNGGAKENNSHVERQPVSAHRYPSGASALTPLVDLHIPDSSHQRHDVTETNGDFQAQEVVKVAPTTHSSSSSNNAMEQTWETKFSEHGYTPQPILGDWGEEVDTHPPSFQRPNTNGRGSPGARGRYTGPSNNSWRRPEISSNGSGTLRRTPAHFHGSWDELIPGEEPKPGASHQKNQSMTSSKTSNEMPPASRLTAASFRRQMVEVDEPNPTARPIWSPVAVNKSNQRIDLNIPKPSPRDTQNFSIRTQQQKLCNDFHLHGSCDNPRCLYDHEPVDDGVYLALRIKARGIPCAAGPDCRKHNCYAGHHCPNVGNLTSCGRMKCPFKVLGMHDVKDLIVADTI</sequence>
<dbReference type="PROSITE" id="PS50103">
    <property type="entry name" value="ZF_C3H1"/>
    <property type="match status" value="1"/>
</dbReference>
<dbReference type="GeneID" id="25287217"/>
<dbReference type="GO" id="GO:0008270">
    <property type="term" value="F:zinc ion binding"/>
    <property type="evidence" value="ECO:0007669"/>
    <property type="project" value="UniProtKB-KW"/>
</dbReference>
<reference evidence="4 5" key="1">
    <citation type="submission" date="2013-03" db="EMBL/GenBank/DDBJ databases">
        <title>The Genome Sequence of Exophiala aquamarina CBS 119918.</title>
        <authorList>
            <consortium name="The Broad Institute Genomics Platform"/>
            <person name="Cuomo C."/>
            <person name="de Hoog S."/>
            <person name="Gorbushina A."/>
            <person name="Walker B."/>
            <person name="Young S.K."/>
            <person name="Zeng Q."/>
            <person name="Gargeya S."/>
            <person name="Fitzgerald M."/>
            <person name="Haas B."/>
            <person name="Abouelleil A."/>
            <person name="Allen A.W."/>
            <person name="Alvarado L."/>
            <person name="Arachchi H.M."/>
            <person name="Berlin A.M."/>
            <person name="Chapman S.B."/>
            <person name="Gainer-Dewar J."/>
            <person name="Goldberg J."/>
            <person name="Griggs A."/>
            <person name="Gujja S."/>
            <person name="Hansen M."/>
            <person name="Howarth C."/>
            <person name="Imamovic A."/>
            <person name="Ireland A."/>
            <person name="Larimer J."/>
            <person name="McCowan C."/>
            <person name="Murphy C."/>
            <person name="Pearson M."/>
            <person name="Poon T.W."/>
            <person name="Priest M."/>
            <person name="Roberts A."/>
            <person name="Saif S."/>
            <person name="Shea T."/>
            <person name="Sisk P."/>
            <person name="Sykes S."/>
            <person name="Wortman J."/>
            <person name="Nusbaum C."/>
            <person name="Birren B."/>
        </authorList>
    </citation>
    <scope>NUCLEOTIDE SEQUENCE [LARGE SCALE GENOMIC DNA]</scope>
    <source>
        <strain evidence="4 5">CBS 119918</strain>
    </source>
</reference>
<name>A0A072NXD0_9EURO</name>
<comment type="caution">
    <text evidence="4">The sequence shown here is derived from an EMBL/GenBank/DDBJ whole genome shotgun (WGS) entry which is preliminary data.</text>
</comment>
<dbReference type="STRING" id="1182545.A0A072NXD0"/>
<keyword evidence="1" id="KW-0479">Metal-binding</keyword>
<dbReference type="Pfam" id="PF25542">
    <property type="entry name" value="zf-CCCH_12"/>
    <property type="match status" value="1"/>
</dbReference>
<dbReference type="EMBL" id="AMGV01000022">
    <property type="protein sequence ID" value="KEF51688.1"/>
    <property type="molecule type" value="Genomic_DNA"/>
</dbReference>
<keyword evidence="1" id="KW-0863">Zinc-finger</keyword>
<accession>A0A072NXD0</accession>
<dbReference type="Pfam" id="PF25543">
    <property type="entry name" value="zf-CCCH_tandem"/>
    <property type="match status" value="1"/>
</dbReference>
<dbReference type="HOGENOM" id="CLU_026575_0_0_1"/>
<dbReference type="InterPro" id="IPR057683">
    <property type="entry name" value="DUF7923"/>
</dbReference>
<keyword evidence="1" id="KW-0862">Zinc</keyword>
<feature type="domain" description="C3H1-type" evidence="3">
    <location>
        <begin position="507"/>
        <end position="534"/>
    </location>
</feature>
<evidence type="ECO:0000259" key="3">
    <source>
        <dbReference type="PROSITE" id="PS50103"/>
    </source>
</evidence>
<dbReference type="AlphaFoldDB" id="A0A072NXD0"/>
<dbReference type="InterPro" id="IPR000571">
    <property type="entry name" value="Znf_CCCH"/>
</dbReference>
<organism evidence="4 5">
    <name type="scientific">Exophiala aquamarina CBS 119918</name>
    <dbReference type="NCBI Taxonomy" id="1182545"/>
    <lineage>
        <taxon>Eukaryota</taxon>
        <taxon>Fungi</taxon>
        <taxon>Dikarya</taxon>
        <taxon>Ascomycota</taxon>
        <taxon>Pezizomycotina</taxon>
        <taxon>Eurotiomycetes</taxon>
        <taxon>Chaetothyriomycetidae</taxon>
        <taxon>Chaetothyriales</taxon>
        <taxon>Herpotrichiellaceae</taxon>
        <taxon>Exophiala</taxon>
    </lineage>
</organism>
<feature type="zinc finger region" description="C3H1-type" evidence="1">
    <location>
        <begin position="507"/>
        <end position="534"/>
    </location>
</feature>
<keyword evidence="5" id="KW-1185">Reference proteome</keyword>
<dbReference type="OrthoDB" id="2270193at2759"/>
<proteinExistence type="predicted"/>
<evidence type="ECO:0000313" key="4">
    <source>
        <dbReference type="EMBL" id="KEF51688.1"/>
    </source>
</evidence>
<dbReference type="InterPro" id="IPR057654">
    <property type="entry name" value="Znf-CCCH_tandem"/>
</dbReference>